<sequence length="242" mass="28125">MKIIITFFLILSVYSISFCQEGIEGRAYYLKQNNFQFDKNRQTQNESEIKSTLNSLDNNFQFILEFITNESIFKLEDKLNLSDYEMRLAKMFGGRGVYYSDLDNNESIHQVESFGQLFLKARSFNEIKWKLLNETKLIGNFLCYKAITVKIVENDKIFKKQVEAWYCPEIPASFGPIGYGGLPGLIIELSIENEAIYSMNKLELNPKGKVEIMKPAKGKRVTEKEYNEIGKSLFERMKKGKF</sequence>
<dbReference type="EMBL" id="FZNX01000007">
    <property type="protein sequence ID" value="SNR82830.1"/>
    <property type="molecule type" value="Genomic_DNA"/>
</dbReference>
<accession>A0A238ZHY4</accession>
<keyword evidence="2" id="KW-1185">Reference proteome</keyword>
<evidence type="ECO:0000313" key="1">
    <source>
        <dbReference type="EMBL" id="SNR82830.1"/>
    </source>
</evidence>
<dbReference type="NCBIfam" id="TIGR01200">
    <property type="entry name" value="GLPGLI"/>
    <property type="match status" value="1"/>
</dbReference>
<dbReference type="RefSeq" id="WP_089379577.1">
    <property type="nucleotide sequence ID" value="NZ_FZNX01000007.1"/>
</dbReference>
<organism evidence="1 2">
    <name type="scientific">Lutibacter flavus</name>
    <dbReference type="NCBI Taxonomy" id="691689"/>
    <lineage>
        <taxon>Bacteria</taxon>
        <taxon>Pseudomonadati</taxon>
        <taxon>Bacteroidota</taxon>
        <taxon>Flavobacteriia</taxon>
        <taxon>Flavobacteriales</taxon>
        <taxon>Flavobacteriaceae</taxon>
        <taxon>Lutibacter</taxon>
    </lineage>
</organism>
<dbReference type="Proteomes" id="UP000198412">
    <property type="component" value="Unassembled WGS sequence"/>
</dbReference>
<gene>
    <name evidence="1" type="ORF">SAMN04488111_3318</name>
</gene>
<dbReference type="InterPro" id="IPR005901">
    <property type="entry name" value="GLPGLI"/>
</dbReference>
<dbReference type="AlphaFoldDB" id="A0A238ZHY4"/>
<protein>
    <submittedName>
        <fullName evidence="1">GLPGLI family protein</fullName>
    </submittedName>
</protein>
<name>A0A238ZHY4_9FLAO</name>
<dbReference type="Pfam" id="PF09697">
    <property type="entry name" value="Porph_ging"/>
    <property type="match status" value="1"/>
</dbReference>
<proteinExistence type="predicted"/>
<evidence type="ECO:0000313" key="2">
    <source>
        <dbReference type="Proteomes" id="UP000198412"/>
    </source>
</evidence>
<reference evidence="2" key="1">
    <citation type="submission" date="2017-06" db="EMBL/GenBank/DDBJ databases">
        <authorList>
            <person name="Varghese N."/>
            <person name="Submissions S."/>
        </authorList>
    </citation>
    <scope>NUCLEOTIDE SEQUENCE [LARGE SCALE GENOMIC DNA]</scope>
    <source>
        <strain evidence="2">DSM 27993</strain>
    </source>
</reference>
<dbReference type="OrthoDB" id="713598at2"/>